<proteinExistence type="predicted"/>
<dbReference type="EMBL" id="JBHTEY010000004">
    <property type="protein sequence ID" value="MFC7616736.1"/>
    <property type="molecule type" value="Genomic_DNA"/>
</dbReference>
<keyword evidence="4" id="KW-1185">Reference proteome</keyword>
<dbReference type="InterPro" id="IPR000847">
    <property type="entry name" value="LysR_HTH_N"/>
</dbReference>
<evidence type="ECO:0000313" key="3">
    <source>
        <dbReference type="EMBL" id="MFC7616736.1"/>
    </source>
</evidence>
<reference evidence="4" key="1">
    <citation type="journal article" date="2019" name="Int. J. Syst. Evol. Microbiol.">
        <title>The Global Catalogue of Microorganisms (GCM) 10K type strain sequencing project: providing services to taxonomists for standard genome sequencing and annotation.</title>
        <authorList>
            <consortium name="The Broad Institute Genomics Platform"/>
            <consortium name="The Broad Institute Genome Sequencing Center for Infectious Disease"/>
            <person name="Wu L."/>
            <person name="Ma J."/>
        </authorList>
    </citation>
    <scope>NUCLEOTIDE SEQUENCE [LARGE SCALE GENOMIC DNA]</scope>
    <source>
        <strain evidence="4">JCM 17695</strain>
    </source>
</reference>
<feature type="region of interest" description="Disordered" evidence="1">
    <location>
        <begin position="64"/>
        <end position="89"/>
    </location>
</feature>
<name>A0ABW2TTT5_9PSEU</name>
<comment type="caution">
    <text evidence="3">The sequence shown here is derived from an EMBL/GenBank/DDBJ whole genome shotgun (WGS) entry which is preliminary data.</text>
</comment>
<dbReference type="SUPFAM" id="SSF46785">
    <property type="entry name" value="Winged helix' DNA-binding domain"/>
    <property type="match status" value="1"/>
</dbReference>
<protein>
    <submittedName>
        <fullName evidence="3">LysR family transcriptional regulator</fullName>
    </submittedName>
</protein>
<dbReference type="Pfam" id="PF00126">
    <property type="entry name" value="HTH_1"/>
    <property type="match status" value="1"/>
</dbReference>
<dbReference type="Proteomes" id="UP001596512">
    <property type="component" value="Unassembled WGS sequence"/>
</dbReference>
<dbReference type="InterPro" id="IPR036390">
    <property type="entry name" value="WH_DNA-bd_sf"/>
</dbReference>
<evidence type="ECO:0000313" key="4">
    <source>
        <dbReference type="Proteomes" id="UP001596512"/>
    </source>
</evidence>
<sequence length="89" mass="9582">MTQPSVTALLQRVEGLVGGRLFERSHAGVTPTPVGRRLLRRARQVLLEYDGLVEEVRAGSRQGPVRLGASHMDCLTTPSAASTTRSTPT</sequence>
<evidence type="ECO:0000256" key="1">
    <source>
        <dbReference type="SAM" id="MobiDB-lite"/>
    </source>
</evidence>
<dbReference type="InterPro" id="IPR036388">
    <property type="entry name" value="WH-like_DNA-bd_sf"/>
</dbReference>
<gene>
    <name evidence="3" type="ORF">ACFQV2_28035</name>
</gene>
<dbReference type="Gene3D" id="1.10.10.10">
    <property type="entry name" value="Winged helix-like DNA-binding domain superfamily/Winged helix DNA-binding domain"/>
    <property type="match status" value="1"/>
</dbReference>
<evidence type="ECO:0000259" key="2">
    <source>
        <dbReference type="PROSITE" id="PS50931"/>
    </source>
</evidence>
<accession>A0ABW2TTT5</accession>
<feature type="domain" description="HTH lysR-type" evidence="2">
    <location>
        <begin position="1"/>
        <end position="32"/>
    </location>
</feature>
<feature type="compositionally biased region" description="Low complexity" evidence="1">
    <location>
        <begin position="76"/>
        <end position="89"/>
    </location>
</feature>
<dbReference type="PANTHER" id="PTHR30419">
    <property type="entry name" value="HTH-TYPE TRANSCRIPTIONAL REGULATOR YBHD"/>
    <property type="match status" value="1"/>
</dbReference>
<organism evidence="3 4">
    <name type="scientific">Actinokineospora soli</name>
    <dbReference type="NCBI Taxonomy" id="1048753"/>
    <lineage>
        <taxon>Bacteria</taxon>
        <taxon>Bacillati</taxon>
        <taxon>Actinomycetota</taxon>
        <taxon>Actinomycetes</taxon>
        <taxon>Pseudonocardiales</taxon>
        <taxon>Pseudonocardiaceae</taxon>
        <taxon>Actinokineospora</taxon>
    </lineage>
</organism>
<dbReference type="InterPro" id="IPR050950">
    <property type="entry name" value="HTH-type_LysR_regulators"/>
</dbReference>
<dbReference type="PROSITE" id="PS50931">
    <property type="entry name" value="HTH_LYSR"/>
    <property type="match status" value="1"/>
</dbReference>